<protein>
    <submittedName>
        <fullName evidence="1">Uncharacterized protein</fullName>
    </submittedName>
</protein>
<evidence type="ECO:0000313" key="1">
    <source>
        <dbReference type="EMBL" id="KAK7301060.1"/>
    </source>
</evidence>
<gene>
    <name evidence="1" type="ORF">RJT34_11916</name>
</gene>
<sequence>MLLKGGVESRPIINVERRKGRKPSKCLSFQGVQEDFTWNAGVELEVEIGSGARIKVEVGIGNEVEDDEVGFKDETGGISEHFCRNKGTRGE</sequence>
<evidence type="ECO:0000313" key="2">
    <source>
        <dbReference type="Proteomes" id="UP001359559"/>
    </source>
</evidence>
<organism evidence="1 2">
    <name type="scientific">Clitoria ternatea</name>
    <name type="common">Butterfly pea</name>
    <dbReference type="NCBI Taxonomy" id="43366"/>
    <lineage>
        <taxon>Eukaryota</taxon>
        <taxon>Viridiplantae</taxon>
        <taxon>Streptophyta</taxon>
        <taxon>Embryophyta</taxon>
        <taxon>Tracheophyta</taxon>
        <taxon>Spermatophyta</taxon>
        <taxon>Magnoliopsida</taxon>
        <taxon>eudicotyledons</taxon>
        <taxon>Gunneridae</taxon>
        <taxon>Pentapetalae</taxon>
        <taxon>rosids</taxon>
        <taxon>fabids</taxon>
        <taxon>Fabales</taxon>
        <taxon>Fabaceae</taxon>
        <taxon>Papilionoideae</taxon>
        <taxon>50 kb inversion clade</taxon>
        <taxon>NPAAA clade</taxon>
        <taxon>indigoferoid/millettioid clade</taxon>
        <taxon>Phaseoleae</taxon>
        <taxon>Clitoria</taxon>
    </lineage>
</organism>
<keyword evidence="2" id="KW-1185">Reference proteome</keyword>
<proteinExistence type="predicted"/>
<dbReference type="AlphaFoldDB" id="A0AAN9JKU6"/>
<dbReference type="Proteomes" id="UP001359559">
    <property type="component" value="Unassembled WGS sequence"/>
</dbReference>
<reference evidence="1 2" key="1">
    <citation type="submission" date="2024-01" db="EMBL/GenBank/DDBJ databases">
        <title>The genomes of 5 underutilized Papilionoideae crops provide insights into root nodulation and disease resistance.</title>
        <authorList>
            <person name="Yuan L."/>
        </authorList>
    </citation>
    <scope>NUCLEOTIDE SEQUENCE [LARGE SCALE GENOMIC DNA]</scope>
    <source>
        <strain evidence="1">LY-2023</strain>
        <tissue evidence="1">Leaf</tissue>
    </source>
</reference>
<dbReference type="EMBL" id="JAYKXN010000003">
    <property type="protein sequence ID" value="KAK7301060.1"/>
    <property type="molecule type" value="Genomic_DNA"/>
</dbReference>
<comment type="caution">
    <text evidence="1">The sequence shown here is derived from an EMBL/GenBank/DDBJ whole genome shotgun (WGS) entry which is preliminary data.</text>
</comment>
<name>A0AAN9JKU6_CLITE</name>
<accession>A0AAN9JKU6</accession>